<dbReference type="InterPro" id="IPR029063">
    <property type="entry name" value="SAM-dependent_MTases_sf"/>
</dbReference>
<evidence type="ECO:0000256" key="6">
    <source>
        <dbReference type="HAMAP-Rule" id="MF_00735"/>
    </source>
</evidence>
<dbReference type="InterPro" id="IPR050078">
    <property type="entry name" value="Ribosomal_L11_MeTrfase_PrmA"/>
</dbReference>
<comment type="subcellular location">
    <subcellularLocation>
        <location evidence="6">Cytoplasm</location>
    </subcellularLocation>
</comment>
<gene>
    <name evidence="6" type="primary">prmA</name>
    <name evidence="7" type="ORF">ENO59_05430</name>
</gene>
<evidence type="ECO:0000313" key="7">
    <source>
        <dbReference type="EMBL" id="HER95943.1"/>
    </source>
</evidence>
<keyword evidence="4 6" id="KW-0808">Transferase</keyword>
<comment type="function">
    <text evidence="6">Methylates ribosomal protein L11.</text>
</comment>
<evidence type="ECO:0000256" key="1">
    <source>
        <dbReference type="ARBA" id="ARBA00009741"/>
    </source>
</evidence>
<dbReference type="GO" id="GO:0005840">
    <property type="term" value="C:ribosome"/>
    <property type="evidence" value="ECO:0007669"/>
    <property type="project" value="UniProtKB-KW"/>
</dbReference>
<accession>A0A7V2B0A0</accession>
<dbReference type="SUPFAM" id="SSF53335">
    <property type="entry name" value="S-adenosyl-L-methionine-dependent methyltransferases"/>
    <property type="match status" value="1"/>
</dbReference>
<sequence>MNPKPGDSGLSVSTNEPTIELVLTAPEALHDPLILHLDALGFEAFWEEADVLKAYMPASQWRAAVREAVRELLRKQGLPDTIEVRTIEPENWNARWEAQMQPIAVGPFLIKPSWHAVPEAYATHIVLEIDPKMSFGTGYHESTRLVLQMLPDCVEPGARVLDAGTGTGILTIAALKLGAGSAIAFDIDPWAAENAQENFARNGVADRVTFRQGSMDVVPERDFDLILANIHRRVLLEMLPAFREKVRPEGYVLLSGLLREEREVMLEAAAAQDLKPLHEAVENAWWAVMLKRSL</sequence>
<dbReference type="EC" id="2.1.1.-" evidence="6"/>
<keyword evidence="5 6" id="KW-0949">S-adenosyl-L-methionine</keyword>
<dbReference type="NCBIfam" id="NF001785">
    <property type="entry name" value="PRK00517.2-2"/>
    <property type="match status" value="1"/>
</dbReference>
<dbReference type="AlphaFoldDB" id="A0A7V2B0A0"/>
<evidence type="ECO:0000256" key="2">
    <source>
        <dbReference type="ARBA" id="ARBA00022490"/>
    </source>
</evidence>
<keyword evidence="7" id="KW-0687">Ribonucleoprotein</keyword>
<proteinExistence type="inferred from homology"/>
<feature type="binding site" evidence="6">
    <location>
        <position position="229"/>
    </location>
    <ligand>
        <name>S-adenosyl-L-methionine</name>
        <dbReference type="ChEBI" id="CHEBI:59789"/>
    </ligand>
</feature>
<protein>
    <recommendedName>
        <fullName evidence="6">Ribosomal protein L11 methyltransferase</fullName>
        <shortName evidence="6">L11 Mtase</shortName>
        <ecNumber evidence="6">2.1.1.-</ecNumber>
    </recommendedName>
</protein>
<dbReference type="HAMAP" id="MF_00735">
    <property type="entry name" value="Methyltr_PrmA"/>
    <property type="match status" value="1"/>
</dbReference>
<dbReference type="GO" id="GO:0032259">
    <property type="term" value="P:methylation"/>
    <property type="evidence" value="ECO:0007669"/>
    <property type="project" value="UniProtKB-KW"/>
</dbReference>
<reference evidence="7" key="1">
    <citation type="journal article" date="2020" name="mSystems">
        <title>Genome- and Community-Level Interaction Insights into Carbon Utilization and Element Cycling Functions of Hydrothermarchaeota in Hydrothermal Sediment.</title>
        <authorList>
            <person name="Zhou Z."/>
            <person name="Liu Y."/>
            <person name="Xu W."/>
            <person name="Pan J."/>
            <person name="Luo Z.H."/>
            <person name="Li M."/>
        </authorList>
    </citation>
    <scope>NUCLEOTIDE SEQUENCE [LARGE SCALE GENOMIC DNA]</scope>
    <source>
        <strain evidence="7">SpSt-143</strain>
    </source>
</reference>
<organism evidence="7">
    <name type="scientific">Rhodothermus marinus</name>
    <name type="common">Rhodothermus obamensis</name>
    <dbReference type="NCBI Taxonomy" id="29549"/>
    <lineage>
        <taxon>Bacteria</taxon>
        <taxon>Pseudomonadati</taxon>
        <taxon>Rhodothermota</taxon>
        <taxon>Rhodothermia</taxon>
        <taxon>Rhodothermales</taxon>
        <taxon>Rhodothermaceae</taxon>
        <taxon>Rhodothermus</taxon>
    </lineage>
</organism>
<keyword evidence="7" id="KW-0689">Ribosomal protein</keyword>
<feature type="binding site" evidence="6">
    <location>
        <position position="143"/>
    </location>
    <ligand>
        <name>S-adenosyl-L-methionine</name>
        <dbReference type="ChEBI" id="CHEBI:59789"/>
    </ligand>
</feature>
<evidence type="ECO:0000256" key="4">
    <source>
        <dbReference type="ARBA" id="ARBA00022679"/>
    </source>
</evidence>
<feature type="binding site" evidence="6">
    <location>
        <position position="164"/>
    </location>
    <ligand>
        <name>S-adenosyl-L-methionine</name>
        <dbReference type="ChEBI" id="CHEBI:59789"/>
    </ligand>
</feature>
<comment type="catalytic activity">
    <reaction evidence="6">
        <text>L-lysyl-[protein] + 3 S-adenosyl-L-methionine = N(6),N(6),N(6)-trimethyl-L-lysyl-[protein] + 3 S-adenosyl-L-homocysteine + 3 H(+)</text>
        <dbReference type="Rhea" id="RHEA:54192"/>
        <dbReference type="Rhea" id="RHEA-COMP:9752"/>
        <dbReference type="Rhea" id="RHEA-COMP:13826"/>
        <dbReference type="ChEBI" id="CHEBI:15378"/>
        <dbReference type="ChEBI" id="CHEBI:29969"/>
        <dbReference type="ChEBI" id="CHEBI:57856"/>
        <dbReference type="ChEBI" id="CHEBI:59789"/>
        <dbReference type="ChEBI" id="CHEBI:61961"/>
    </reaction>
</comment>
<evidence type="ECO:0000256" key="3">
    <source>
        <dbReference type="ARBA" id="ARBA00022603"/>
    </source>
</evidence>
<dbReference type="PANTHER" id="PTHR43648:SF1">
    <property type="entry name" value="ELECTRON TRANSFER FLAVOPROTEIN BETA SUBUNIT LYSINE METHYLTRANSFERASE"/>
    <property type="match status" value="1"/>
</dbReference>
<evidence type="ECO:0000256" key="5">
    <source>
        <dbReference type="ARBA" id="ARBA00022691"/>
    </source>
</evidence>
<dbReference type="Pfam" id="PF06325">
    <property type="entry name" value="PrmA"/>
    <property type="match status" value="1"/>
</dbReference>
<dbReference type="PANTHER" id="PTHR43648">
    <property type="entry name" value="ELECTRON TRANSFER FLAVOPROTEIN BETA SUBUNIT LYSINE METHYLTRANSFERASE"/>
    <property type="match status" value="1"/>
</dbReference>
<keyword evidence="2 6" id="KW-0963">Cytoplasm</keyword>
<keyword evidence="3 6" id="KW-0489">Methyltransferase</keyword>
<comment type="similarity">
    <text evidence="1 6">Belongs to the methyltransferase superfamily. PrmA family.</text>
</comment>
<dbReference type="EMBL" id="DSGB01000004">
    <property type="protein sequence ID" value="HER95943.1"/>
    <property type="molecule type" value="Genomic_DNA"/>
</dbReference>
<name>A0A7V2B0A0_RHOMR</name>
<feature type="binding site" evidence="6">
    <location>
        <position position="186"/>
    </location>
    <ligand>
        <name>S-adenosyl-L-methionine</name>
        <dbReference type="ChEBI" id="CHEBI:59789"/>
    </ligand>
</feature>
<dbReference type="CDD" id="cd02440">
    <property type="entry name" value="AdoMet_MTases"/>
    <property type="match status" value="1"/>
</dbReference>
<dbReference type="InterPro" id="IPR004498">
    <property type="entry name" value="Ribosomal_PrmA_MeTrfase"/>
</dbReference>
<comment type="caution">
    <text evidence="7">The sequence shown here is derived from an EMBL/GenBank/DDBJ whole genome shotgun (WGS) entry which is preliminary data.</text>
</comment>
<dbReference type="Gene3D" id="3.40.50.150">
    <property type="entry name" value="Vaccinia Virus protein VP39"/>
    <property type="match status" value="1"/>
</dbReference>
<dbReference type="GO" id="GO:0005737">
    <property type="term" value="C:cytoplasm"/>
    <property type="evidence" value="ECO:0007669"/>
    <property type="project" value="UniProtKB-SubCell"/>
</dbReference>
<dbReference type="GO" id="GO:0008276">
    <property type="term" value="F:protein methyltransferase activity"/>
    <property type="evidence" value="ECO:0007669"/>
    <property type="project" value="UniProtKB-UniRule"/>
</dbReference>